<keyword evidence="7" id="KW-1185">Reference proteome</keyword>
<accession>A0A6A1WCJ1</accession>
<dbReference type="Gene3D" id="3.10.450.10">
    <property type="match status" value="2"/>
</dbReference>
<evidence type="ECO:0000256" key="2">
    <source>
        <dbReference type="ARBA" id="ARBA00022690"/>
    </source>
</evidence>
<feature type="domain" description="Cystatin" evidence="5">
    <location>
        <begin position="39"/>
        <end position="129"/>
    </location>
</feature>
<comment type="caution">
    <text evidence="6">The sequence shown here is derived from an EMBL/GenBank/DDBJ whole genome shotgun (WGS) entry which is preliminary data.</text>
</comment>
<dbReference type="AlphaFoldDB" id="A0A6A1WCJ1"/>
<sequence length="238" mass="27108">MTKLNYNRFSVALFLSLVVVLCGVAELGHCIRDDHFIRMKLGGVSNCKGSQNSAEIESLARFAVQEHNKKENTLLEFARVLKAREQVVSGKMYHLTLEAIDAGKKKIYEAKVWVKPWMNFKQLQEFKHALDFPSFTQSDLGAKRGGHEPGWQQVPTHDPEVQDAANHAVKSIQQKSNSLSPYELLEVLLAKAKVIEEYAKFSLLLKLRSGIEEEKFRVEVNKNTHGKFYLSQFEQDNS</sequence>
<dbReference type="SMART" id="SM00043">
    <property type="entry name" value="CY"/>
    <property type="match status" value="1"/>
</dbReference>
<dbReference type="GO" id="GO:0006972">
    <property type="term" value="P:hyperosmotic response"/>
    <property type="evidence" value="ECO:0007669"/>
    <property type="project" value="UniProtKB-ARBA"/>
</dbReference>
<dbReference type="InterPro" id="IPR018073">
    <property type="entry name" value="Prot_inh_cystat_CS"/>
</dbReference>
<evidence type="ECO:0000256" key="1">
    <source>
        <dbReference type="ARBA" id="ARBA00007233"/>
    </source>
</evidence>
<dbReference type="GO" id="GO:0009409">
    <property type="term" value="P:response to cold"/>
    <property type="evidence" value="ECO:0007669"/>
    <property type="project" value="UniProtKB-ARBA"/>
</dbReference>
<dbReference type="CDD" id="cd00042">
    <property type="entry name" value="CY"/>
    <property type="match status" value="2"/>
</dbReference>
<comment type="similarity">
    <text evidence="1 4">Belongs to the cystatin family. Phytocystatin subfamily.</text>
</comment>
<evidence type="ECO:0000313" key="7">
    <source>
        <dbReference type="Proteomes" id="UP000516437"/>
    </source>
</evidence>
<dbReference type="GO" id="GO:0004869">
    <property type="term" value="F:cysteine-type endopeptidase inhibitor activity"/>
    <property type="evidence" value="ECO:0007669"/>
    <property type="project" value="UniProtKB-KW"/>
</dbReference>
<keyword evidence="4" id="KW-0732">Signal</keyword>
<organism evidence="6 7">
    <name type="scientific">Morella rubra</name>
    <name type="common">Chinese bayberry</name>
    <dbReference type="NCBI Taxonomy" id="262757"/>
    <lineage>
        <taxon>Eukaryota</taxon>
        <taxon>Viridiplantae</taxon>
        <taxon>Streptophyta</taxon>
        <taxon>Embryophyta</taxon>
        <taxon>Tracheophyta</taxon>
        <taxon>Spermatophyta</taxon>
        <taxon>Magnoliopsida</taxon>
        <taxon>eudicotyledons</taxon>
        <taxon>Gunneridae</taxon>
        <taxon>Pentapetalae</taxon>
        <taxon>rosids</taxon>
        <taxon>fabids</taxon>
        <taxon>Fagales</taxon>
        <taxon>Myricaceae</taxon>
        <taxon>Morella</taxon>
    </lineage>
</organism>
<evidence type="ECO:0000256" key="3">
    <source>
        <dbReference type="ARBA" id="ARBA00022704"/>
    </source>
</evidence>
<evidence type="ECO:0000313" key="6">
    <source>
        <dbReference type="EMBL" id="KAB1222999.1"/>
    </source>
</evidence>
<name>A0A6A1WCJ1_9ROSI</name>
<evidence type="ECO:0000259" key="5">
    <source>
        <dbReference type="SMART" id="SM00043"/>
    </source>
</evidence>
<dbReference type="GO" id="GO:0009414">
    <property type="term" value="P:response to water deprivation"/>
    <property type="evidence" value="ECO:0007669"/>
    <property type="project" value="UniProtKB-ARBA"/>
</dbReference>
<evidence type="ECO:0000256" key="4">
    <source>
        <dbReference type="RuleBase" id="RU362130"/>
    </source>
</evidence>
<dbReference type="Proteomes" id="UP000516437">
    <property type="component" value="Chromosome 2"/>
</dbReference>
<dbReference type="InterPro" id="IPR046350">
    <property type="entry name" value="Cystatin_sf"/>
</dbReference>
<keyword evidence="3 4" id="KW-0789">Thiol protease inhibitor</keyword>
<dbReference type="PANTHER" id="PTHR11413">
    <property type="entry name" value="CYSTATIN FAMILY MEMBER"/>
    <property type="match status" value="1"/>
</dbReference>
<keyword evidence="2 4" id="KW-0646">Protease inhibitor</keyword>
<reference evidence="6 7" key="1">
    <citation type="journal article" date="2019" name="Plant Biotechnol. J.">
        <title>The red bayberry genome and genetic basis of sex determination.</title>
        <authorList>
            <person name="Jia H.M."/>
            <person name="Jia H.J."/>
            <person name="Cai Q.L."/>
            <person name="Wang Y."/>
            <person name="Zhao H.B."/>
            <person name="Yang W.F."/>
            <person name="Wang G.Y."/>
            <person name="Li Y.H."/>
            <person name="Zhan D.L."/>
            <person name="Shen Y.T."/>
            <person name="Niu Q.F."/>
            <person name="Chang L."/>
            <person name="Qiu J."/>
            <person name="Zhao L."/>
            <person name="Xie H.B."/>
            <person name="Fu W.Y."/>
            <person name="Jin J."/>
            <person name="Li X.W."/>
            <person name="Jiao Y."/>
            <person name="Zhou C.C."/>
            <person name="Tu T."/>
            <person name="Chai C.Y."/>
            <person name="Gao J.L."/>
            <person name="Fan L.J."/>
            <person name="van de Weg E."/>
            <person name="Wang J.Y."/>
            <person name="Gao Z.S."/>
        </authorList>
    </citation>
    <scope>NUCLEOTIDE SEQUENCE [LARGE SCALE GENOMIC DNA]</scope>
    <source>
        <tissue evidence="6">Leaves</tissue>
    </source>
</reference>
<feature type="signal peptide" evidence="4">
    <location>
        <begin position="1"/>
        <end position="25"/>
    </location>
</feature>
<dbReference type="FunFam" id="3.10.450.10:FF:000011">
    <property type="entry name" value="Cysteine proteinase inhibitor"/>
    <property type="match status" value="1"/>
</dbReference>
<dbReference type="PANTHER" id="PTHR11413:SF110">
    <property type="entry name" value="CYSTEINE PROTEINASE INHIBITOR 6"/>
    <property type="match status" value="1"/>
</dbReference>
<feature type="chain" id="PRO_5025709187" description="Cysteine proteinase inhibitor" evidence="4">
    <location>
        <begin position="26"/>
        <end position="238"/>
    </location>
</feature>
<protein>
    <recommendedName>
        <fullName evidence="4">Cysteine proteinase inhibitor</fullName>
    </recommendedName>
</protein>
<dbReference type="OrthoDB" id="1908104at2759"/>
<gene>
    <name evidence="6" type="ORF">CJ030_MR2G020050</name>
</gene>
<dbReference type="PROSITE" id="PS00287">
    <property type="entry name" value="CYSTATIN"/>
    <property type="match status" value="1"/>
</dbReference>
<proteinExistence type="inferred from homology"/>
<dbReference type="InterPro" id="IPR027214">
    <property type="entry name" value="Cystatin"/>
</dbReference>
<dbReference type="EMBL" id="RXIC02000020">
    <property type="protein sequence ID" value="KAB1222999.1"/>
    <property type="molecule type" value="Genomic_DNA"/>
</dbReference>
<dbReference type="InterPro" id="IPR000010">
    <property type="entry name" value="Cystatin_dom"/>
</dbReference>
<dbReference type="SUPFAM" id="SSF54403">
    <property type="entry name" value="Cystatin/monellin"/>
    <property type="match status" value="2"/>
</dbReference>
<dbReference type="Pfam" id="PF16845">
    <property type="entry name" value="SQAPI"/>
    <property type="match status" value="1"/>
</dbReference>